<organism evidence="1 2">
    <name type="scientific">Anas platyrhynchos</name>
    <name type="common">Mallard</name>
    <name type="synonym">Anas boschas</name>
    <dbReference type="NCBI Taxonomy" id="8839"/>
    <lineage>
        <taxon>Eukaryota</taxon>
        <taxon>Metazoa</taxon>
        <taxon>Chordata</taxon>
        <taxon>Craniata</taxon>
        <taxon>Vertebrata</taxon>
        <taxon>Euteleostomi</taxon>
        <taxon>Archelosauria</taxon>
        <taxon>Archosauria</taxon>
        <taxon>Dinosauria</taxon>
        <taxon>Saurischia</taxon>
        <taxon>Theropoda</taxon>
        <taxon>Coelurosauria</taxon>
        <taxon>Aves</taxon>
        <taxon>Neognathae</taxon>
        <taxon>Galloanserae</taxon>
        <taxon>Anseriformes</taxon>
        <taxon>Anatidae</taxon>
        <taxon>Anatinae</taxon>
        <taxon>Anas</taxon>
    </lineage>
</organism>
<dbReference type="EMBL" id="KB742402">
    <property type="protein sequence ID" value="EOB09018.1"/>
    <property type="molecule type" value="Genomic_DNA"/>
</dbReference>
<dbReference type="Proteomes" id="UP000296049">
    <property type="component" value="Unassembled WGS sequence"/>
</dbReference>
<evidence type="ECO:0000313" key="1">
    <source>
        <dbReference type="EMBL" id="EOB09018.1"/>
    </source>
</evidence>
<gene>
    <name evidence="1" type="ORF">Anapl_06173</name>
</gene>
<name>R0M8E5_ANAPL</name>
<keyword evidence="2" id="KW-1185">Reference proteome</keyword>
<reference evidence="2" key="1">
    <citation type="journal article" date="2013" name="Nat. Genet.">
        <title>The duck genome and transcriptome provide insight into an avian influenza virus reservoir species.</title>
        <authorList>
            <person name="Huang Y."/>
            <person name="Li Y."/>
            <person name="Burt D.W."/>
            <person name="Chen H."/>
            <person name="Zhang Y."/>
            <person name="Qian W."/>
            <person name="Kim H."/>
            <person name="Gan S."/>
            <person name="Zhao Y."/>
            <person name="Li J."/>
            <person name="Yi K."/>
            <person name="Feng H."/>
            <person name="Zhu P."/>
            <person name="Li B."/>
            <person name="Liu Q."/>
            <person name="Fairley S."/>
            <person name="Magor K.E."/>
            <person name="Du Z."/>
            <person name="Hu X."/>
            <person name="Goodman L."/>
            <person name="Tafer H."/>
            <person name="Vignal A."/>
            <person name="Lee T."/>
            <person name="Kim K.W."/>
            <person name="Sheng Z."/>
            <person name="An Y."/>
            <person name="Searle S."/>
            <person name="Herrero J."/>
            <person name="Groenen M.A."/>
            <person name="Crooijmans R.P."/>
            <person name="Faraut T."/>
            <person name="Cai Q."/>
            <person name="Webster R.G."/>
            <person name="Aldridge J.R."/>
            <person name="Warren W.C."/>
            <person name="Bartschat S."/>
            <person name="Kehr S."/>
            <person name="Marz M."/>
            <person name="Stadler P.F."/>
            <person name="Smith J."/>
            <person name="Kraus R.H."/>
            <person name="Zhao Y."/>
            <person name="Ren L."/>
            <person name="Fei J."/>
            <person name="Morisson M."/>
            <person name="Kaiser P."/>
            <person name="Griffin D.K."/>
            <person name="Rao M."/>
            <person name="Pitel F."/>
            <person name="Wang J."/>
            <person name="Li N."/>
        </authorList>
    </citation>
    <scope>NUCLEOTIDE SEQUENCE [LARGE SCALE GENOMIC DNA]</scope>
</reference>
<sequence length="93" mass="10485">MVVPDPAEKGGERHLFRKIKGVPCWVMTVFARELGKRVKRQPYPTTSPYLNPYFFSTEYNASCWKPNQMCGSALASYLNFGSSSYLAIPKGLC</sequence>
<dbReference type="AlphaFoldDB" id="R0M8E5"/>
<accession>R0M8E5</accession>
<evidence type="ECO:0000313" key="2">
    <source>
        <dbReference type="Proteomes" id="UP000296049"/>
    </source>
</evidence>
<protein>
    <submittedName>
        <fullName evidence="1">Uncharacterized protein</fullName>
    </submittedName>
</protein>
<proteinExistence type="predicted"/>